<evidence type="ECO:0000256" key="1">
    <source>
        <dbReference type="SAM" id="MobiDB-lite"/>
    </source>
</evidence>
<organism evidence="2">
    <name type="scientific">Cryptococcus bacillisporus CA1280</name>
    <dbReference type="NCBI Taxonomy" id="1296109"/>
    <lineage>
        <taxon>Eukaryota</taxon>
        <taxon>Fungi</taxon>
        <taxon>Dikarya</taxon>
        <taxon>Basidiomycota</taxon>
        <taxon>Agaricomycotina</taxon>
        <taxon>Tremellomycetes</taxon>
        <taxon>Tremellales</taxon>
        <taxon>Cryptococcaceae</taxon>
        <taxon>Cryptococcus</taxon>
        <taxon>Cryptococcus gattii species complex</taxon>
    </lineage>
</organism>
<sequence length="649" mass="72382">MSARTKAAKPRSVKSRVRSSPVAIIDTQDFSSSAALGKSVRRSSRIRSKKSILDSQSSYESVSMSEASLVQSPVQTPQPVAGPSRLPVPHIPSTVEEEESEVETYQTTVSIGSLPDPSHYTITLIVPPSVSDKLSDNDKRDWYVKGEEMIVDAKRGKEQEGMLDRRWGVIGKGEGKQKAGEGVVWYGAGMRFPCLCSLTPLSSFTLAKSPPLNSSLTTLEPHPKPNQVPRIGANLPNWSKKENFKDIDPSLEELDEFETGWDDVRPARPPPLPVENSKRNDVMDEWERLPVQHVQSPQLGAGSSRQLTTTKQVSESLPTRQAISPIPKIDPLEMLKRHKKWWREEVHSDPSYGLVFSLLPTPHSQPPPRKAPQRRSLSGGLVYPYKLPRPYYAFPDSHPYHPDLSYYCFKKPMARVYWVIPIHGPVLIPGVNYPIDLTALDRNKGVRNKLLKGLIPSCATFTTSSTSSTPVQPFPSSSSTLFSTSISQSHLQPQSSAATIHWTPPKLSWFLQKWVRESWVDDPRGWFGSLSWTLAGPSVSNWVSVPETPRELGAHVCVGPSTSKAREISKNAKRAVKPQMGDHLRIYCDAERALELRLFISKAWVPTQDFSGQDRKLSEEEEAELDKERIVEKARLCLVGDRGEVLVVA</sequence>
<feature type="compositionally biased region" description="Basic residues" evidence="1">
    <location>
        <begin position="1"/>
        <end position="17"/>
    </location>
</feature>
<dbReference type="AlphaFoldDB" id="A0A0D0VCC5"/>
<feature type="region of interest" description="Disordered" evidence="1">
    <location>
        <begin position="215"/>
        <end position="243"/>
    </location>
</feature>
<dbReference type="OrthoDB" id="2564610at2759"/>
<name>A0A0D0VCC5_CRYGA</name>
<protein>
    <submittedName>
        <fullName evidence="2">Unplaced genomic scaffold supercont1.18, whole genome shotgun sequence</fullName>
    </submittedName>
</protein>
<accession>A0A0D0VCC5</accession>
<reference evidence="2" key="1">
    <citation type="submission" date="2015-01" db="EMBL/GenBank/DDBJ databases">
        <title>The Genome Sequence of Cryptococcus gattii CA1280.</title>
        <authorList>
            <consortium name="The Broad Institute Genomics Platform"/>
            <person name="Cuomo C."/>
            <person name="Litvintseva A."/>
            <person name="Chen Y."/>
            <person name="Heitman J."/>
            <person name="Sun S."/>
            <person name="Springer D."/>
            <person name="Dromer F."/>
            <person name="Young S."/>
            <person name="Zeng Q."/>
            <person name="Gargeya S."/>
            <person name="Abouelleil A."/>
            <person name="Alvarado L."/>
            <person name="Chapman S.B."/>
            <person name="Gainer-Dewar J."/>
            <person name="Goldberg J."/>
            <person name="Griggs A."/>
            <person name="Gujja S."/>
            <person name="Hansen M."/>
            <person name="Howarth C."/>
            <person name="Imamovic A."/>
            <person name="Larimer J."/>
            <person name="Murphy C."/>
            <person name="Naylor J."/>
            <person name="Pearson M."/>
            <person name="Priest M."/>
            <person name="Roberts A."/>
            <person name="Saif S."/>
            <person name="Shea T."/>
            <person name="Sykes S."/>
            <person name="Wortman J."/>
            <person name="Nusbaum C."/>
            <person name="Birren B."/>
        </authorList>
    </citation>
    <scope>NUCLEOTIDE SEQUENCE [LARGE SCALE GENOMIC DNA]</scope>
    <source>
        <strain evidence="2">CA1280</strain>
    </source>
</reference>
<feature type="compositionally biased region" description="Basic residues" evidence="1">
    <location>
        <begin position="39"/>
        <end position="50"/>
    </location>
</feature>
<dbReference type="EMBL" id="KN847990">
    <property type="protein sequence ID" value="KIR45201.1"/>
    <property type="molecule type" value="Genomic_DNA"/>
</dbReference>
<proteinExistence type="predicted"/>
<dbReference type="HOGENOM" id="CLU_029270_0_0_1"/>
<feature type="region of interest" description="Disordered" evidence="1">
    <location>
        <begin position="34"/>
        <end position="57"/>
    </location>
</feature>
<gene>
    <name evidence="2" type="ORF">I312_05533</name>
</gene>
<feature type="region of interest" description="Disordered" evidence="1">
    <location>
        <begin position="1"/>
        <end position="20"/>
    </location>
</feature>
<feature type="region of interest" description="Disordered" evidence="1">
    <location>
        <begin position="298"/>
        <end position="318"/>
    </location>
</feature>
<evidence type="ECO:0000313" key="2">
    <source>
        <dbReference type="EMBL" id="KIR45201.1"/>
    </source>
</evidence>